<name>A0AAV5LJI2_9ROSI</name>
<protein>
    <submittedName>
        <fullName evidence="1">Uncharacterized protein</fullName>
    </submittedName>
</protein>
<accession>A0AAV5LJI2</accession>
<comment type="caution">
    <text evidence="1">The sequence shown here is derived from an EMBL/GenBank/DDBJ whole genome shotgun (WGS) entry which is preliminary data.</text>
</comment>
<dbReference type="Proteomes" id="UP001054252">
    <property type="component" value="Unassembled WGS sequence"/>
</dbReference>
<reference evidence="1 2" key="1">
    <citation type="journal article" date="2021" name="Commun. Biol.">
        <title>The genome of Shorea leprosula (Dipterocarpaceae) highlights the ecological relevance of drought in aseasonal tropical rainforests.</title>
        <authorList>
            <person name="Ng K.K.S."/>
            <person name="Kobayashi M.J."/>
            <person name="Fawcett J.A."/>
            <person name="Hatakeyama M."/>
            <person name="Paape T."/>
            <person name="Ng C.H."/>
            <person name="Ang C.C."/>
            <person name="Tnah L.H."/>
            <person name="Lee C.T."/>
            <person name="Nishiyama T."/>
            <person name="Sese J."/>
            <person name="O'Brien M.J."/>
            <person name="Copetti D."/>
            <person name="Mohd Noor M.I."/>
            <person name="Ong R.C."/>
            <person name="Putra M."/>
            <person name="Sireger I.Z."/>
            <person name="Indrioko S."/>
            <person name="Kosugi Y."/>
            <person name="Izuno A."/>
            <person name="Isagi Y."/>
            <person name="Lee S.L."/>
            <person name="Shimizu K.K."/>
        </authorList>
    </citation>
    <scope>NUCLEOTIDE SEQUENCE [LARGE SCALE GENOMIC DNA]</scope>
    <source>
        <strain evidence="1">214</strain>
    </source>
</reference>
<gene>
    <name evidence="1" type="ORF">SLEP1_g45345</name>
</gene>
<evidence type="ECO:0000313" key="1">
    <source>
        <dbReference type="EMBL" id="GKV37303.1"/>
    </source>
</evidence>
<proteinExistence type="predicted"/>
<sequence length="93" mass="10192">MHPCIQCGGCFNIGEDDEGTVSPKWKGAHPDSVQKLFAKVSGAINKILENMKVRIPGKPAQSDARLFQGKRGSWVVHFLLRRVAVMGIGKLSF</sequence>
<keyword evidence="2" id="KW-1185">Reference proteome</keyword>
<evidence type="ECO:0000313" key="2">
    <source>
        <dbReference type="Proteomes" id="UP001054252"/>
    </source>
</evidence>
<dbReference type="EMBL" id="BPVZ01000121">
    <property type="protein sequence ID" value="GKV37303.1"/>
    <property type="molecule type" value="Genomic_DNA"/>
</dbReference>
<organism evidence="1 2">
    <name type="scientific">Rubroshorea leprosula</name>
    <dbReference type="NCBI Taxonomy" id="152421"/>
    <lineage>
        <taxon>Eukaryota</taxon>
        <taxon>Viridiplantae</taxon>
        <taxon>Streptophyta</taxon>
        <taxon>Embryophyta</taxon>
        <taxon>Tracheophyta</taxon>
        <taxon>Spermatophyta</taxon>
        <taxon>Magnoliopsida</taxon>
        <taxon>eudicotyledons</taxon>
        <taxon>Gunneridae</taxon>
        <taxon>Pentapetalae</taxon>
        <taxon>rosids</taxon>
        <taxon>malvids</taxon>
        <taxon>Malvales</taxon>
        <taxon>Dipterocarpaceae</taxon>
        <taxon>Rubroshorea</taxon>
    </lineage>
</organism>
<dbReference type="AlphaFoldDB" id="A0AAV5LJI2"/>